<gene>
    <name evidence="4" type="ORF">GCM10009851_13370</name>
</gene>
<dbReference type="InterPro" id="IPR000424">
    <property type="entry name" value="Primosome_PriB/ssb"/>
</dbReference>
<feature type="region of interest" description="Disordered" evidence="3">
    <location>
        <begin position="101"/>
        <end position="147"/>
    </location>
</feature>
<keyword evidence="5" id="KW-1185">Reference proteome</keyword>
<evidence type="ECO:0000256" key="2">
    <source>
        <dbReference type="PROSITE-ProRule" id="PRU00252"/>
    </source>
</evidence>
<evidence type="ECO:0000256" key="1">
    <source>
        <dbReference type="ARBA" id="ARBA00023125"/>
    </source>
</evidence>
<organism evidence="4 5">
    <name type="scientific">Herbiconiux moechotypicola</name>
    <dbReference type="NCBI Taxonomy" id="637393"/>
    <lineage>
        <taxon>Bacteria</taxon>
        <taxon>Bacillati</taxon>
        <taxon>Actinomycetota</taxon>
        <taxon>Actinomycetes</taxon>
        <taxon>Micrococcales</taxon>
        <taxon>Microbacteriaceae</taxon>
        <taxon>Herbiconiux</taxon>
    </lineage>
</organism>
<evidence type="ECO:0000313" key="5">
    <source>
        <dbReference type="Proteomes" id="UP001500929"/>
    </source>
</evidence>
<dbReference type="RefSeq" id="WP_259478836.1">
    <property type="nucleotide sequence ID" value="NZ_BAAAQY010000003.1"/>
</dbReference>
<protein>
    <recommendedName>
        <fullName evidence="6">Single-stranded DNA-binding protein</fullName>
    </recommendedName>
</protein>
<dbReference type="EMBL" id="BAAAQY010000003">
    <property type="protein sequence ID" value="GAA2229974.1"/>
    <property type="molecule type" value="Genomic_DNA"/>
</dbReference>
<evidence type="ECO:0000256" key="3">
    <source>
        <dbReference type="SAM" id="MobiDB-lite"/>
    </source>
</evidence>
<feature type="compositionally biased region" description="Low complexity" evidence="3">
    <location>
        <begin position="135"/>
        <end position="147"/>
    </location>
</feature>
<dbReference type="PROSITE" id="PS50935">
    <property type="entry name" value="SSB"/>
    <property type="match status" value="1"/>
</dbReference>
<sequence length="147" mass="16127">MSIRTYQSFSGYIATDPSIEPTRDDTPRFYARAGQRQAQREADGSFTKLPTQYMPVVALGTAAEEAALLSRGDDFVAEGRIRTVSYEKDGAQVEGEEFEIFKIGRRPSDNERTAEGSTPRRASQSREIPSEFTGPRAAPTAAAARAM</sequence>
<keyword evidence="1 2" id="KW-0238">DNA-binding</keyword>
<dbReference type="Proteomes" id="UP001500929">
    <property type="component" value="Unassembled WGS sequence"/>
</dbReference>
<proteinExistence type="predicted"/>
<name>A0ABN3DFT0_9MICO</name>
<feature type="compositionally biased region" description="Basic and acidic residues" evidence="3">
    <location>
        <begin position="101"/>
        <end position="114"/>
    </location>
</feature>
<accession>A0ABN3DFT0</accession>
<dbReference type="Gene3D" id="2.40.50.140">
    <property type="entry name" value="Nucleic acid-binding proteins"/>
    <property type="match status" value="1"/>
</dbReference>
<dbReference type="SUPFAM" id="SSF50249">
    <property type="entry name" value="Nucleic acid-binding proteins"/>
    <property type="match status" value="1"/>
</dbReference>
<evidence type="ECO:0000313" key="4">
    <source>
        <dbReference type="EMBL" id="GAA2229974.1"/>
    </source>
</evidence>
<evidence type="ECO:0008006" key="6">
    <source>
        <dbReference type="Google" id="ProtNLM"/>
    </source>
</evidence>
<comment type="caution">
    <text evidence="4">The sequence shown here is derived from an EMBL/GenBank/DDBJ whole genome shotgun (WGS) entry which is preliminary data.</text>
</comment>
<reference evidence="4 5" key="1">
    <citation type="journal article" date="2019" name="Int. J. Syst. Evol. Microbiol.">
        <title>The Global Catalogue of Microorganisms (GCM) 10K type strain sequencing project: providing services to taxonomists for standard genome sequencing and annotation.</title>
        <authorList>
            <consortium name="The Broad Institute Genomics Platform"/>
            <consortium name="The Broad Institute Genome Sequencing Center for Infectious Disease"/>
            <person name="Wu L."/>
            <person name="Ma J."/>
        </authorList>
    </citation>
    <scope>NUCLEOTIDE SEQUENCE [LARGE SCALE GENOMIC DNA]</scope>
    <source>
        <strain evidence="4 5">JCM 16117</strain>
    </source>
</reference>
<dbReference type="InterPro" id="IPR012340">
    <property type="entry name" value="NA-bd_OB-fold"/>
</dbReference>